<gene>
    <name evidence="1" type="ORF">Spb1_07610</name>
</gene>
<evidence type="ECO:0000313" key="1">
    <source>
        <dbReference type="EMBL" id="QDV28895.1"/>
    </source>
</evidence>
<protein>
    <submittedName>
        <fullName evidence="1">Uncharacterized protein</fullName>
    </submittedName>
</protein>
<dbReference type="KEGG" id="peh:Spb1_07610"/>
<sequence length="71" mass="7875">MTARALFRATPEAFSYSRRACLLDSLPQPGLLPHACANRPLERTDFLLLLKSGTIEVIRKESTFPVATEVS</sequence>
<keyword evidence="2" id="KW-1185">Reference proteome</keyword>
<dbReference type="AlphaFoldDB" id="A0A518GJW2"/>
<reference evidence="1 2" key="1">
    <citation type="submission" date="2019-02" db="EMBL/GenBank/DDBJ databases">
        <title>Deep-cultivation of Planctomycetes and their phenomic and genomic characterization uncovers novel biology.</title>
        <authorList>
            <person name="Wiegand S."/>
            <person name="Jogler M."/>
            <person name="Boedeker C."/>
            <person name="Pinto D."/>
            <person name="Vollmers J."/>
            <person name="Rivas-Marin E."/>
            <person name="Kohn T."/>
            <person name="Peeters S.H."/>
            <person name="Heuer A."/>
            <person name="Rast P."/>
            <person name="Oberbeckmann S."/>
            <person name="Bunk B."/>
            <person name="Jeske O."/>
            <person name="Meyerdierks A."/>
            <person name="Storesund J.E."/>
            <person name="Kallscheuer N."/>
            <person name="Luecker S."/>
            <person name="Lage O.M."/>
            <person name="Pohl T."/>
            <person name="Merkel B.J."/>
            <person name="Hornburger P."/>
            <person name="Mueller R.-W."/>
            <person name="Bruemmer F."/>
            <person name="Labrenz M."/>
            <person name="Spormann A.M."/>
            <person name="Op den Camp H."/>
            <person name="Overmann J."/>
            <person name="Amann R."/>
            <person name="Jetten M.S.M."/>
            <person name="Mascher T."/>
            <person name="Medema M.H."/>
            <person name="Devos D.P."/>
            <person name="Kaster A.-K."/>
            <person name="Ovreas L."/>
            <person name="Rohde M."/>
            <person name="Galperin M.Y."/>
            <person name="Jogler C."/>
        </authorList>
    </citation>
    <scope>NUCLEOTIDE SEQUENCE [LARGE SCALE GENOMIC DNA]</scope>
    <source>
        <strain evidence="1 2">Spb1</strain>
    </source>
</reference>
<dbReference type="Proteomes" id="UP000315349">
    <property type="component" value="Chromosome"/>
</dbReference>
<accession>A0A518GJW2</accession>
<name>A0A518GJW2_9PLAN</name>
<proteinExistence type="predicted"/>
<evidence type="ECO:0000313" key="2">
    <source>
        <dbReference type="Proteomes" id="UP000315349"/>
    </source>
</evidence>
<organism evidence="1 2">
    <name type="scientific">Planctopirus ephydatiae</name>
    <dbReference type="NCBI Taxonomy" id="2528019"/>
    <lineage>
        <taxon>Bacteria</taxon>
        <taxon>Pseudomonadati</taxon>
        <taxon>Planctomycetota</taxon>
        <taxon>Planctomycetia</taxon>
        <taxon>Planctomycetales</taxon>
        <taxon>Planctomycetaceae</taxon>
        <taxon>Planctopirus</taxon>
    </lineage>
</organism>
<dbReference type="EMBL" id="CP036299">
    <property type="protein sequence ID" value="QDV28895.1"/>
    <property type="molecule type" value="Genomic_DNA"/>
</dbReference>